<feature type="binding site" evidence="7">
    <location>
        <position position="181"/>
    </location>
    <ligand>
        <name>beta-D-fructose 1,6-bisphosphate</name>
        <dbReference type="ChEBI" id="CHEBI:32966"/>
        <note>allosteric activator</note>
    </ligand>
</feature>
<evidence type="ECO:0000256" key="1">
    <source>
        <dbReference type="ARBA" id="ARBA00004843"/>
    </source>
</evidence>
<dbReference type="GO" id="GO:0006096">
    <property type="term" value="P:glycolytic process"/>
    <property type="evidence" value="ECO:0007669"/>
    <property type="project" value="UniProtKB-UniRule"/>
</dbReference>
<dbReference type="InterPro" id="IPR018177">
    <property type="entry name" value="L-lactate_DH_AS"/>
</dbReference>
<reference evidence="10 13" key="1">
    <citation type="submission" date="2021-06" db="EMBL/GenBank/DDBJ databases">
        <title>Collection of gut derived symbiotic bacterial strains cultured from healthy donors.</title>
        <authorList>
            <person name="Lin H."/>
            <person name="Littmann E."/>
            <person name="Pamer E.G."/>
        </authorList>
    </citation>
    <scope>NUCLEOTIDE SEQUENCE</scope>
    <source>
        <strain evidence="11 13">MSK.21.70</strain>
        <strain evidence="10">MSK.21.82</strain>
    </source>
</reference>
<protein>
    <recommendedName>
        <fullName evidence="3 7">L-lactate dehydrogenase</fullName>
        <shortName evidence="7">L-LDH</shortName>
        <ecNumber evidence="3 7">1.1.1.27</ecNumber>
    </recommendedName>
</protein>
<feature type="active site" description="Proton acceptor" evidence="7">
    <location>
        <position position="188"/>
    </location>
</feature>
<feature type="binding site" evidence="7">
    <location>
        <position position="241"/>
    </location>
    <ligand>
        <name>substrate</name>
    </ligand>
</feature>
<evidence type="ECO:0000313" key="11">
    <source>
        <dbReference type="EMBL" id="MBV3393053.1"/>
    </source>
</evidence>
<dbReference type="PROSITE" id="PS00064">
    <property type="entry name" value="L_LDH"/>
    <property type="match status" value="1"/>
</dbReference>
<dbReference type="InterPro" id="IPR001557">
    <property type="entry name" value="L-lactate/malate_DH"/>
</dbReference>
<feature type="binding site" evidence="7">
    <location>
        <position position="114"/>
    </location>
    <ligand>
        <name>NAD(+)</name>
        <dbReference type="ChEBI" id="CHEBI:57540"/>
    </ligand>
</feature>
<dbReference type="PANTHER" id="PTHR43128">
    <property type="entry name" value="L-2-HYDROXYCARBOXYLATE DEHYDROGENASE (NAD(P)(+))"/>
    <property type="match status" value="1"/>
</dbReference>
<dbReference type="EMBL" id="JAHOEF010000044">
    <property type="protein sequence ID" value="MBV3383044.1"/>
    <property type="molecule type" value="Genomic_DNA"/>
</dbReference>
<dbReference type="PIRSF" id="PIRSF000102">
    <property type="entry name" value="Lac_mal_DH"/>
    <property type="match status" value="1"/>
</dbReference>
<sequence length="331" mass="36299">MAMTDYLNDMPAQGNRKVVLVGTGFVGMSMAYTLMNHKGIDELVLVDVNTEKAEGEAMDLVHGLPYANGKLKVYAGDYSDCTDANVIVVTAGAAQKPGQTRLELVAINTKIMASVGKSIKESGFNGVIVVASNPCDIMTYVMQKATGLHPYQVLGSGTMLDTARLRYEIGNFFEVNPASVHGYIMGEHGDSSFVSWTNAYIGCKSLLEVVEERKVPFDQLQRIYEQVRDAAYEIINKKRATYYGIGMSLARLVDAILNNENTVLPLSCYLEGQYGHEGLYIGVPAIINRAGIREILTLPLTESDQEKFDRSCNTLQEIIDTTVTPILEGKE</sequence>
<evidence type="ECO:0000256" key="7">
    <source>
        <dbReference type="HAMAP-Rule" id="MF_00488"/>
    </source>
</evidence>
<dbReference type="Pfam" id="PF02866">
    <property type="entry name" value="Ldh_1_C"/>
    <property type="match status" value="1"/>
</dbReference>
<keyword evidence="4 7" id="KW-0560">Oxidoreductase</keyword>
<feature type="binding site" evidence="7">
    <location>
        <begin position="133"/>
        <end position="136"/>
    </location>
    <ligand>
        <name>substrate</name>
    </ligand>
</feature>
<dbReference type="PANTHER" id="PTHR43128:SF16">
    <property type="entry name" value="L-LACTATE DEHYDROGENASE"/>
    <property type="match status" value="1"/>
</dbReference>
<evidence type="ECO:0000256" key="2">
    <source>
        <dbReference type="ARBA" id="ARBA00006054"/>
    </source>
</evidence>
<dbReference type="NCBIfam" id="TIGR01771">
    <property type="entry name" value="L-LDH-NAD"/>
    <property type="match status" value="1"/>
</dbReference>
<comment type="function">
    <text evidence="7">Catalyzes the conversion of lactate to pyruvate.</text>
</comment>
<gene>
    <name evidence="7" type="primary">ldh</name>
    <name evidence="10" type="ORF">KSV97_07405</name>
    <name evidence="11" type="ORF">KSW06_07275</name>
</gene>
<keyword evidence="7" id="KW-0597">Phosphoprotein</keyword>
<evidence type="ECO:0000256" key="3">
    <source>
        <dbReference type="ARBA" id="ARBA00012967"/>
    </source>
</evidence>
<dbReference type="RefSeq" id="WP_217747826.1">
    <property type="nucleotide sequence ID" value="NZ_JAHOEB010000042.1"/>
</dbReference>
<feature type="binding site" evidence="7">
    <location>
        <position position="52"/>
    </location>
    <ligand>
        <name>NAD(+)</name>
        <dbReference type="ChEBI" id="CHEBI:57540"/>
    </ligand>
</feature>
<dbReference type="GO" id="GO:0006089">
    <property type="term" value="P:lactate metabolic process"/>
    <property type="evidence" value="ECO:0007669"/>
    <property type="project" value="TreeGrafter"/>
</dbReference>
<proteinExistence type="inferred from homology"/>
<dbReference type="EMBL" id="JAHOEL010000042">
    <property type="protein sequence ID" value="MBV3393053.1"/>
    <property type="molecule type" value="Genomic_DNA"/>
</dbReference>
<dbReference type="InterPro" id="IPR001236">
    <property type="entry name" value="Lactate/malate_DH_N"/>
</dbReference>
<dbReference type="CDD" id="cd05291">
    <property type="entry name" value="HicDH_like"/>
    <property type="match status" value="1"/>
</dbReference>
<comment type="subcellular location">
    <subcellularLocation>
        <location evidence="7">Cytoplasm</location>
    </subcellularLocation>
</comment>
<feature type="modified residue" description="Phosphotyrosine" evidence="7">
    <location>
        <position position="232"/>
    </location>
</feature>
<feature type="domain" description="Lactate/malate dehydrogenase C-terminal" evidence="9">
    <location>
        <begin position="158"/>
        <end position="322"/>
    </location>
</feature>
<feature type="binding site" evidence="7">
    <location>
        <position position="166"/>
    </location>
    <ligand>
        <name>beta-D-fructose 1,6-bisphosphate</name>
        <dbReference type="ChEBI" id="CHEBI:32966"/>
        <note>allosteric activator</note>
    </ligand>
</feature>
<name>A0AAW4MU84_9FIRM</name>
<feature type="binding site" evidence="7">
    <location>
        <position position="101"/>
    </location>
    <ligand>
        <name>substrate</name>
    </ligand>
</feature>
<evidence type="ECO:0000313" key="10">
    <source>
        <dbReference type="EMBL" id="MBV3383044.1"/>
    </source>
</evidence>
<comment type="catalytic activity">
    <reaction evidence="6 7">
        <text>(S)-lactate + NAD(+) = pyruvate + NADH + H(+)</text>
        <dbReference type="Rhea" id="RHEA:23444"/>
        <dbReference type="ChEBI" id="CHEBI:15361"/>
        <dbReference type="ChEBI" id="CHEBI:15378"/>
        <dbReference type="ChEBI" id="CHEBI:16651"/>
        <dbReference type="ChEBI" id="CHEBI:57540"/>
        <dbReference type="ChEBI" id="CHEBI:57945"/>
        <dbReference type="EC" id="1.1.1.27"/>
    </reaction>
</comment>
<evidence type="ECO:0000313" key="13">
    <source>
        <dbReference type="Proteomes" id="UP001197492"/>
    </source>
</evidence>
<evidence type="ECO:0000256" key="4">
    <source>
        <dbReference type="ARBA" id="ARBA00023002"/>
    </source>
</evidence>
<feature type="binding site" evidence="7">
    <location>
        <position position="47"/>
    </location>
    <ligand>
        <name>NAD(+)</name>
        <dbReference type="ChEBI" id="CHEBI:57540"/>
    </ligand>
</feature>
<dbReference type="InterPro" id="IPR022383">
    <property type="entry name" value="Lactate/malate_DH_C"/>
</dbReference>
<dbReference type="GO" id="GO:0005737">
    <property type="term" value="C:cytoplasm"/>
    <property type="evidence" value="ECO:0007669"/>
    <property type="project" value="UniProtKB-SubCell"/>
</dbReference>
<dbReference type="Proteomes" id="UP001197492">
    <property type="component" value="Unassembled WGS sequence"/>
</dbReference>
<feature type="binding site" evidence="7">
    <location>
        <position position="26"/>
    </location>
    <ligand>
        <name>NAD(+)</name>
        <dbReference type="ChEBI" id="CHEBI:57540"/>
    </ligand>
</feature>
<dbReference type="Pfam" id="PF00056">
    <property type="entry name" value="Ldh_1_N"/>
    <property type="match status" value="1"/>
</dbReference>
<dbReference type="HAMAP" id="MF_00488">
    <property type="entry name" value="Lactate_dehydrog"/>
    <property type="match status" value="1"/>
</dbReference>
<evidence type="ECO:0000259" key="9">
    <source>
        <dbReference type="Pfam" id="PF02866"/>
    </source>
</evidence>
<comment type="activity regulation">
    <text evidence="7">Allosterically activated by fructose 1,6-bisphosphate (FBP).</text>
</comment>
<feature type="binding site" evidence="7">
    <location>
        <position position="95"/>
    </location>
    <ligand>
        <name>substrate</name>
    </ligand>
</feature>
<evidence type="ECO:0000256" key="5">
    <source>
        <dbReference type="ARBA" id="ARBA00023027"/>
    </source>
</evidence>
<comment type="similarity">
    <text evidence="2 7">Belongs to the LDH/MDH superfamily. LDH family.</text>
</comment>
<comment type="caution">
    <text evidence="10">The sequence shown here is derived from an EMBL/GenBank/DDBJ whole genome shotgun (WGS) entry which is preliminary data.</text>
</comment>
<feature type="binding site" evidence="7">
    <location>
        <begin position="131"/>
        <end position="133"/>
    </location>
    <ligand>
        <name>NAD(+)</name>
        <dbReference type="ChEBI" id="CHEBI:57540"/>
    </ligand>
</feature>
<feature type="binding site" evidence="7">
    <location>
        <begin position="161"/>
        <end position="164"/>
    </location>
    <ligand>
        <name>substrate</name>
    </ligand>
</feature>
<evidence type="ECO:0000313" key="12">
    <source>
        <dbReference type="Proteomes" id="UP001196408"/>
    </source>
</evidence>
<dbReference type="AlphaFoldDB" id="A0AAW4MU84"/>
<feature type="domain" description="Lactate/malate dehydrogenase N-terminal" evidence="8">
    <location>
        <begin position="17"/>
        <end position="155"/>
    </location>
</feature>
<comment type="subunit">
    <text evidence="7">Homotetramer.</text>
</comment>
<feature type="binding site" evidence="7">
    <location>
        <position position="78"/>
    </location>
    <ligand>
        <name>NAD(+)</name>
        <dbReference type="ChEBI" id="CHEBI:57540"/>
    </ligand>
</feature>
<organism evidence="10 12">
    <name type="scientific">Catenibacterium mitsuokai</name>
    <dbReference type="NCBI Taxonomy" id="100886"/>
    <lineage>
        <taxon>Bacteria</taxon>
        <taxon>Bacillati</taxon>
        <taxon>Bacillota</taxon>
        <taxon>Erysipelotrichia</taxon>
        <taxon>Erysipelotrichales</taxon>
        <taxon>Coprobacillaceae</taxon>
        <taxon>Catenibacterium</taxon>
    </lineage>
</organism>
<dbReference type="Proteomes" id="UP001196408">
    <property type="component" value="Unassembled WGS sequence"/>
</dbReference>
<feature type="binding site" evidence="7">
    <location>
        <position position="156"/>
    </location>
    <ligand>
        <name>NAD(+)</name>
        <dbReference type="ChEBI" id="CHEBI:57540"/>
    </ligand>
</feature>
<keyword evidence="13" id="KW-1185">Reference proteome</keyword>
<dbReference type="FunFam" id="3.40.50.720:FF:000018">
    <property type="entry name" value="Malate dehydrogenase"/>
    <property type="match status" value="1"/>
</dbReference>
<feature type="binding site" evidence="7">
    <location>
        <begin position="92"/>
        <end position="93"/>
    </location>
    <ligand>
        <name>NAD(+)</name>
        <dbReference type="ChEBI" id="CHEBI:57540"/>
    </ligand>
</feature>
<dbReference type="EC" id="1.1.1.27" evidence="3 7"/>
<keyword evidence="7" id="KW-0963">Cytoplasm</keyword>
<keyword evidence="7" id="KW-0021">Allosteric enzyme</keyword>
<dbReference type="GeneID" id="301324102"/>
<dbReference type="InterPro" id="IPR011304">
    <property type="entry name" value="L-lactate_DH"/>
</dbReference>
<evidence type="ECO:0000256" key="6">
    <source>
        <dbReference type="ARBA" id="ARBA00049258"/>
    </source>
</evidence>
<accession>A0AAW4MU84</accession>
<keyword evidence="5 7" id="KW-0520">NAD</keyword>
<evidence type="ECO:0000259" key="8">
    <source>
        <dbReference type="Pfam" id="PF00056"/>
    </source>
</evidence>
<dbReference type="GO" id="GO:0004459">
    <property type="term" value="F:L-lactate dehydrogenase (NAD+) activity"/>
    <property type="evidence" value="ECO:0007669"/>
    <property type="project" value="UniProtKB-UniRule"/>
</dbReference>
<dbReference type="NCBIfam" id="NF000824">
    <property type="entry name" value="PRK00066.1"/>
    <property type="match status" value="1"/>
</dbReference>
<comment type="pathway">
    <text evidence="1 7">Fermentation; pyruvate fermentation to lactate; (S)-lactate from pyruvate: step 1/1.</text>
</comment>